<dbReference type="PANTHER" id="PTHR43300:SF7">
    <property type="entry name" value="UDP-N-ACETYLBACILLOSAMINE N-ACETYLTRANSFERASE"/>
    <property type="match status" value="1"/>
</dbReference>
<dbReference type="InterPro" id="IPR011004">
    <property type="entry name" value="Trimer_LpxA-like_sf"/>
</dbReference>
<feature type="site" description="Increases basicity of active site His" evidence="3">
    <location>
        <position position="137"/>
    </location>
</feature>
<feature type="binding site" evidence="4">
    <location>
        <position position="145"/>
    </location>
    <ligand>
        <name>acetyl-CoA</name>
        <dbReference type="ChEBI" id="CHEBI:57288"/>
    </ligand>
</feature>
<evidence type="ECO:0000259" key="5">
    <source>
        <dbReference type="Pfam" id="PF17836"/>
    </source>
</evidence>
<sequence length="215" mass="23136">MKVVIIGHGGHSKVLSDLILSIEEMKVIGYLDDKYNYFQKKNELYTGPIASAHMFADRFEDIKFVIGIGNNEIRKKVVSQLDLPMELFTTLIHPSAIISPEAKIGYGTVIMPYSIINSDTQVGNHTIINTGAIVEHDCHLEDFTHISPNATITGSVVVQEGAHIGAGATIIPNISIGAWSTIGAGATVISHIPAYSTAVGIPAKLTMKEGDKLVQ</sequence>
<evidence type="ECO:0000313" key="6">
    <source>
        <dbReference type="EMBL" id="MCL7746070.1"/>
    </source>
</evidence>
<dbReference type="Pfam" id="PF00132">
    <property type="entry name" value="Hexapep"/>
    <property type="match status" value="1"/>
</dbReference>
<gene>
    <name evidence="6" type="ORF">MF646_02935</name>
</gene>
<dbReference type="Proteomes" id="UP001139150">
    <property type="component" value="Unassembled WGS sequence"/>
</dbReference>
<dbReference type="EMBL" id="JAKRYL010000002">
    <property type="protein sequence ID" value="MCL7746070.1"/>
    <property type="molecule type" value="Genomic_DNA"/>
</dbReference>
<dbReference type="InterPro" id="IPR050179">
    <property type="entry name" value="Trans_hexapeptide_repeat"/>
</dbReference>
<dbReference type="Gene3D" id="2.160.10.10">
    <property type="entry name" value="Hexapeptide repeat proteins"/>
    <property type="match status" value="1"/>
</dbReference>
<protein>
    <submittedName>
        <fullName evidence="6">Acetyltransferase</fullName>
    </submittedName>
</protein>
<dbReference type="CDD" id="cd03360">
    <property type="entry name" value="LbH_AT_putative"/>
    <property type="match status" value="1"/>
</dbReference>
<dbReference type="InterPro" id="IPR001451">
    <property type="entry name" value="Hexapep"/>
</dbReference>
<keyword evidence="7" id="KW-1185">Reference proteome</keyword>
<dbReference type="PROSITE" id="PS00101">
    <property type="entry name" value="HEXAPEP_TRANSFERASES"/>
    <property type="match status" value="1"/>
</dbReference>
<comment type="caution">
    <text evidence="6">The sequence shown here is derived from an EMBL/GenBank/DDBJ whole genome shotgun (WGS) entry which is preliminary data.</text>
</comment>
<dbReference type="InterPro" id="IPR018357">
    <property type="entry name" value="Hexapep_transf_CS"/>
</dbReference>
<organism evidence="6 7">
    <name type="scientific">Halalkalibacter alkaliphilus</name>
    <dbReference type="NCBI Taxonomy" id="2917993"/>
    <lineage>
        <taxon>Bacteria</taxon>
        <taxon>Bacillati</taxon>
        <taxon>Bacillota</taxon>
        <taxon>Bacilli</taxon>
        <taxon>Bacillales</taxon>
        <taxon>Bacillaceae</taxon>
        <taxon>Halalkalibacter</taxon>
    </lineage>
</organism>
<evidence type="ECO:0000313" key="7">
    <source>
        <dbReference type="Proteomes" id="UP001139150"/>
    </source>
</evidence>
<feature type="active site" description="Proton acceptor" evidence="3">
    <location>
        <position position="136"/>
    </location>
</feature>
<dbReference type="NCBIfam" id="TIGR03570">
    <property type="entry name" value="NeuD_NnaD"/>
    <property type="match status" value="1"/>
</dbReference>
<dbReference type="Pfam" id="PF17836">
    <property type="entry name" value="PglD_N"/>
    <property type="match status" value="1"/>
</dbReference>
<evidence type="ECO:0000256" key="4">
    <source>
        <dbReference type="PIRSR" id="PIRSR620019-2"/>
    </source>
</evidence>
<feature type="domain" description="PglD N-terminal" evidence="5">
    <location>
        <begin position="2"/>
        <end position="81"/>
    </location>
</feature>
<dbReference type="RefSeq" id="WP_250094997.1">
    <property type="nucleotide sequence ID" value="NZ_JAKRYL010000002.1"/>
</dbReference>
<dbReference type="GO" id="GO:0016740">
    <property type="term" value="F:transferase activity"/>
    <property type="evidence" value="ECO:0007669"/>
    <property type="project" value="UniProtKB-KW"/>
</dbReference>
<name>A0A9X2CRG0_9BACI</name>
<keyword evidence="1" id="KW-0808">Transferase</keyword>
<proteinExistence type="predicted"/>
<dbReference type="PANTHER" id="PTHR43300">
    <property type="entry name" value="ACETYLTRANSFERASE"/>
    <property type="match status" value="1"/>
</dbReference>
<feature type="binding site" evidence="4">
    <location>
        <position position="69"/>
    </location>
    <ligand>
        <name>substrate</name>
    </ligand>
</feature>
<dbReference type="SUPFAM" id="SSF51161">
    <property type="entry name" value="Trimeric LpxA-like enzymes"/>
    <property type="match status" value="1"/>
</dbReference>
<dbReference type="AlphaFoldDB" id="A0A9X2CRG0"/>
<reference evidence="6" key="1">
    <citation type="submission" date="2022-02" db="EMBL/GenBank/DDBJ databases">
        <title>Halalkalibacter sp. nov. isolated from Lonar Lake, India.</title>
        <authorList>
            <person name="Joshi A."/>
            <person name="Thite S."/>
            <person name="Lodha T."/>
        </authorList>
    </citation>
    <scope>NUCLEOTIDE SEQUENCE</scope>
    <source>
        <strain evidence="6">MEB205</strain>
    </source>
</reference>
<dbReference type="InterPro" id="IPR020019">
    <property type="entry name" value="AcTrfase_PglD-like"/>
</dbReference>
<dbReference type="InterPro" id="IPR041561">
    <property type="entry name" value="PglD_N"/>
</dbReference>
<evidence type="ECO:0000256" key="3">
    <source>
        <dbReference type="PIRSR" id="PIRSR620019-1"/>
    </source>
</evidence>
<evidence type="ECO:0000256" key="1">
    <source>
        <dbReference type="ARBA" id="ARBA00022679"/>
    </source>
</evidence>
<dbReference type="Gene3D" id="3.40.50.20">
    <property type="match status" value="1"/>
</dbReference>
<accession>A0A9X2CRG0</accession>
<evidence type="ECO:0000256" key="2">
    <source>
        <dbReference type="ARBA" id="ARBA00022737"/>
    </source>
</evidence>
<keyword evidence="2" id="KW-0677">Repeat</keyword>